<dbReference type="AlphaFoldDB" id="M2NAH9"/>
<accession>M2NAH9</accession>
<evidence type="ECO:0000313" key="3">
    <source>
        <dbReference type="Proteomes" id="UP000011761"/>
    </source>
</evidence>
<evidence type="ECO:0000313" key="2">
    <source>
        <dbReference type="EMBL" id="EMC96139.1"/>
    </source>
</evidence>
<protein>
    <submittedName>
        <fullName evidence="2">Uncharacterized protein</fullName>
    </submittedName>
</protein>
<dbReference type="EMBL" id="KB445555">
    <property type="protein sequence ID" value="EMC96139.1"/>
    <property type="molecule type" value="Genomic_DNA"/>
</dbReference>
<reference evidence="2 3" key="1">
    <citation type="journal article" date="2012" name="PLoS Pathog.">
        <title>Diverse lifestyles and strategies of plant pathogenesis encoded in the genomes of eighteen Dothideomycetes fungi.</title>
        <authorList>
            <person name="Ohm R.A."/>
            <person name="Feau N."/>
            <person name="Henrissat B."/>
            <person name="Schoch C.L."/>
            <person name="Horwitz B.A."/>
            <person name="Barry K.W."/>
            <person name="Condon B.J."/>
            <person name="Copeland A.C."/>
            <person name="Dhillon B."/>
            <person name="Glaser F."/>
            <person name="Hesse C.N."/>
            <person name="Kosti I."/>
            <person name="LaButti K."/>
            <person name="Lindquist E.A."/>
            <person name="Lucas S."/>
            <person name="Salamov A.A."/>
            <person name="Bradshaw R.E."/>
            <person name="Ciuffetti L."/>
            <person name="Hamelin R.C."/>
            <person name="Kema G.H.J."/>
            <person name="Lawrence C."/>
            <person name="Scott J.A."/>
            <person name="Spatafora J.W."/>
            <person name="Turgeon B.G."/>
            <person name="de Wit P.J.G.M."/>
            <person name="Zhong S."/>
            <person name="Goodwin S.B."/>
            <person name="Grigoriev I.V."/>
        </authorList>
    </citation>
    <scope>NUCLEOTIDE SEQUENCE [LARGE SCALE GENOMIC DNA]</scope>
    <source>
        <strain evidence="2 3">UAMH 10762</strain>
    </source>
</reference>
<feature type="region of interest" description="Disordered" evidence="1">
    <location>
        <begin position="70"/>
        <end position="89"/>
    </location>
</feature>
<sequence length="162" mass="17704">MDKRYKTDMLVMELLAHQDDLSTNLRQLPKQLHQAIKAERQLKDAANACLHTATHDRQTIASKVPFAVPEEWQPRSRNSRGPQLSLGRHNPSHSTVIATSGALTVPGRSVVSAVVTCCLRTSTAYTHPAFSAITVTMGSAHECIRDRSLTAMGAEGHSDHQA</sequence>
<evidence type="ECO:0000256" key="1">
    <source>
        <dbReference type="SAM" id="MobiDB-lite"/>
    </source>
</evidence>
<keyword evidence="3" id="KW-1185">Reference proteome</keyword>
<dbReference type="GeneID" id="19114586"/>
<dbReference type="RefSeq" id="XP_007676353.1">
    <property type="nucleotide sequence ID" value="XM_007678163.1"/>
</dbReference>
<dbReference type="HOGENOM" id="CLU_1635073_0_0_1"/>
<proteinExistence type="predicted"/>
<dbReference type="KEGG" id="bcom:BAUCODRAFT_464548"/>
<organism evidence="2 3">
    <name type="scientific">Baudoinia panamericana (strain UAMH 10762)</name>
    <name type="common">Angels' share fungus</name>
    <name type="synonym">Baudoinia compniacensis (strain UAMH 10762)</name>
    <dbReference type="NCBI Taxonomy" id="717646"/>
    <lineage>
        <taxon>Eukaryota</taxon>
        <taxon>Fungi</taxon>
        <taxon>Dikarya</taxon>
        <taxon>Ascomycota</taxon>
        <taxon>Pezizomycotina</taxon>
        <taxon>Dothideomycetes</taxon>
        <taxon>Dothideomycetidae</taxon>
        <taxon>Mycosphaerellales</taxon>
        <taxon>Teratosphaeriaceae</taxon>
        <taxon>Baudoinia</taxon>
    </lineage>
</organism>
<gene>
    <name evidence="2" type="ORF">BAUCODRAFT_464548</name>
</gene>
<name>M2NAH9_BAUPA</name>
<dbReference type="Proteomes" id="UP000011761">
    <property type="component" value="Unassembled WGS sequence"/>
</dbReference>